<keyword evidence="3" id="KW-1185">Reference proteome</keyword>
<dbReference type="AlphaFoldDB" id="A0A158QJ18"/>
<dbReference type="OrthoDB" id="8300451at2759"/>
<reference evidence="4" key="1">
    <citation type="submission" date="2016-04" db="UniProtKB">
        <authorList>
            <consortium name="WormBaseParasite"/>
        </authorList>
    </citation>
    <scope>IDENTIFICATION</scope>
</reference>
<sequence length="72" mass="8289">MDKASDFGSEDCRFESCQGRGCDRGHLIGEWREEKKAHVRESRRVSDYEEGEKGRGQRGDRTLDLRVISTTL</sequence>
<gene>
    <name evidence="2" type="ORF">HNAJ_LOCUS10714</name>
</gene>
<dbReference type="WBParaSite" id="HNAJ_0001071901-mRNA-1">
    <property type="protein sequence ID" value="HNAJ_0001071901-mRNA-1"/>
    <property type="gene ID" value="HNAJ_0001071901"/>
</dbReference>
<evidence type="ECO:0000313" key="3">
    <source>
        <dbReference type="Proteomes" id="UP000278807"/>
    </source>
</evidence>
<accession>A0A158QJ18</accession>
<name>A0A158QJ18_RODNA</name>
<evidence type="ECO:0000256" key="1">
    <source>
        <dbReference type="SAM" id="MobiDB-lite"/>
    </source>
</evidence>
<feature type="region of interest" description="Disordered" evidence="1">
    <location>
        <begin position="39"/>
        <end position="63"/>
    </location>
</feature>
<reference evidence="2 3" key="2">
    <citation type="submission" date="2018-11" db="EMBL/GenBank/DDBJ databases">
        <authorList>
            <consortium name="Pathogen Informatics"/>
        </authorList>
    </citation>
    <scope>NUCLEOTIDE SEQUENCE [LARGE SCALE GENOMIC DNA]</scope>
</reference>
<dbReference type="EMBL" id="UZAE01013178">
    <property type="protein sequence ID" value="VDO08583.1"/>
    <property type="molecule type" value="Genomic_DNA"/>
</dbReference>
<evidence type="ECO:0000313" key="2">
    <source>
        <dbReference type="EMBL" id="VDO08583.1"/>
    </source>
</evidence>
<protein>
    <submittedName>
        <fullName evidence="2 4">Uncharacterized protein</fullName>
    </submittedName>
</protein>
<organism evidence="4">
    <name type="scientific">Rodentolepis nana</name>
    <name type="common">Dwarf tapeworm</name>
    <name type="synonym">Hymenolepis nana</name>
    <dbReference type="NCBI Taxonomy" id="102285"/>
    <lineage>
        <taxon>Eukaryota</taxon>
        <taxon>Metazoa</taxon>
        <taxon>Spiralia</taxon>
        <taxon>Lophotrochozoa</taxon>
        <taxon>Platyhelminthes</taxon>
        <taxon>Cestoda</taxon>
        <taxon>Eucestoda</taxon>
        <taxon>Cyclophyllidea</taxon>
        <taxon>Hymenolepididae</taxon>
        <taxon>Rodentolepis</taxon>
    </lineage>
</organism>
<dbReference type="Proteomes" id="UP000278807">
    <property type="component" value="Unassembled WGS sequence"/>
</dbReference>
<evidence type="ECO:0000313" key="4">
    <source>
        <dbReference type="WBParaSite" id="HNAJ_0001071901-mRNA-1"/>
    </source>
</evidence>
<proteinExistence type="predicted"/>